<sequence>MTPQLPLPGGLDAGGVPMPALPDAAVHLVAQASDTLLGSLKLAWQAERNVTDAFGHTHVSVSSGELLWLTPQDQQNLASGRLTLPEMAGASEVVHIDASAPGHAGQGPVLLLWSGGMADGVDLTGALRGLLGDGEVQATLAQRDGGLLLHTLQQVAGGLATDDTPVELHITGPLATPPVAEPVLPGSSAVNQLISLACTTLLDRPADAGDLARWGHSLASGALDARGLVEAILRSDEYQITHADESDRDFVAAVYRHAHATEMDPVTLGHWTELLESHAIDRADLVMAVGMDGHHRDEAMPGH</sequence>
<gene>
    <name evidence="2" type="ORF">BKE38_27485</name>
</gene>
<proteinExistence type="predicted"/>
<comment type="caution">
    <text evidence="2">The sequence shown here is derived from an EMBL/GenBank/DDBJ whole genome shotgun (WGS) entry which is preliminary data.</text>
</comment>
<evidence type="ECO:0000259" key="1">
    <source>
        <dbReference type="Pfam" id="PF13946"/>
    </source>
</evidence>
<dbReference type="AlphaFoldDB" id="A0A1V2GU92"/>
<organism evidence="2 3">
    <name type="scientific">Teichococcus deserti</name>
    <dbReference type="NCBI Taxonomy" id="1817963"/>
    <lineage>
        <taxon>Bacteria</taxon>
        <taxon>Pseudomonadati</taxon>
        <taxon>Pseudomonadota</taxon>
        <taxon>Alphaproteobacteria</taxon>
        <taxon>Acetobacterales</taxon>
        <taxon>Roseomonadaceae</taxon>
        <taxon>Roseomonas</taxon>
    </lineage>
</organism>
<keyword evidence="3" id="KW-1185">Reference proteome</keyword>
<dbReference type="InterPro" id="IPR025282">
    <property type="entry name" value="DUF4214"/>
</dbReference>
<accession>A0A1V2GU92</accession>
<feature type="domain" description="DUF4214" evidence="1">
    <location>
        <begin position="230"/>
        <end position="288"/>
    </location>
</feature>
<dbReference type="EMBL" id="MLCO01000392">
    <property type="protein sequence ID" value="ONG44709.1"/>
    <property type="molecule type" value="Genomic_DNA"/>
</dbReference>
<dbReference type="OrthoDB" id="7252638at2"/>
<protein>
    <recommendedName>
        <fullName evidence="1">DUF4214 domain-containing protein</fullName>
    </recommendedName>
</protein>
<dbReference type="Pfam" id="PF13946">
    <property type="entry name" value="DUF4214"/>
    <property type="match status" value="1"/>
</dbReference>
<evidence type="ECO:0000313" key="3">
    <source>
        <dbReference type="Proteomes" id="UP000188879"/>
    </source>
</evidence>
<reference evidence="2 3" key="1">
    <citation type="submission" date="2016-10" db="EMBL/GenBank/DDBJ databases">
        <title>Draft Genome sequence of Roseomonas sp. strain M3.</title>
        <authorList>
            <person name="Subhash Y."/>
            <person name="Lee S."/>
        </authorList>
    </citation>
    <scope>NUCLEOTIDE SEQUENCE [LARGE SCALE GENOMIC DNA]</scope>
    <source>
        <strain evidence="2 3">M3</strain>
    </source>
</reference>
<dbReference type="Proteomes" id="UP000188879">
    <property type="component" value="Unassembled WGS sequence"/>
</dbReference>
<name>A0A1V2GU92_9PROT</name>
<evidence type="ECO:0000313" key="2">
    <source>
        <dbReference type="EMBL" id="ONG44709.1"/>
    </source>
</evidence>